<comment type="similarity">
    <text evidence="1">Belongs to the bacterial ribosomal protein bL32 family.</text>
</comment>
<dbReference type="CDD" id="cd00200">
    <property type="entry name" value="WD40"/>
    <property type="match status" value="1"/>
</dbReference>
<dbReference type="NCBIfam" id="TIGR01031">
    <property type="entry name" value="rpmF_bact"/>
    <property type="match status" value="1"/>
</dbReference>
<dbReference type="InterPro" id="IPR036322">
    <property type="entry name" value="WD40_repeat_dom_sf"/>
</dbReference>
<name>A0A0D1VTR4_9EURO</name>
<evidence type="ECO:0000256" key="3">
    <source>
        <dbReference type="ARBA" id="ARBA00022737"/>
    </source>
</evidence>
<gene>
    <name evidence="7" type="ORF">PV11_07072</name>
</gene>
<dbReference type="InterPro" id="IPR019775">
    <property type="entry name" value="WD40_repeat_CS"/>
</dbReference>
<dbReference type="InterPro" id="IPR001680">
    <property type="entry name" value="WD40_rpt"/>
</dbReference>
<feature type="repeat" description="WD" evidence="6">
    <location>
        <begin position="692"/>
        <end position="733"/>
    </location>
</feature>
<dbReference type="GO" id="GO:0006412">
    <property type="term" value="P:translation"/>
    <property type="evidence" value="ECO:0007669"/>
    <property type="project" value="InterPro"/>
</dbReference>
<dbReference type="InterPro" id="IPR002677">
    <property type="entry name" value="Ribosomal_bL32"/>
</dbReference>
<dbReference type="OrthoDB" id="10251741at2759"/>
<dbReference type="PANTHER" id="PTHR44090">
    <property type="entry name" value="WD REPEAT-CONTAINING PROTEIN 61"/>
    <property type="match status" value="1"/>
</dbReference>
<keyword evidence="3" id="KW-0677">Repeat</keyword>
<dbReference type="SUPFAM" id="SSF57829">
    <property type="entry name" value="Zn-binding ribosomal proteins"/>
    <property type="match status" value="1"/>
</dbReference>
<dbReference type="GO" id="GO:0003735">
    <property type="term" value="F:structural constituent of ribosome"/>
    <property type="evidence" value="ECO:0007669"/>
    <property type="project" value="InterPro"/>
</dbReference>
<dbReference type="Pfam" id="PF00400">
    <property type="entry name" value="WD40"/>
    <property type="match status" value="4"/>
</dbReference>
<dbReference type="STRING" id="1016849.A0A0D1VTR4"/>
<evidence type="ECO:0000256" key="2">
    <source>
        <dbReference type="ARBA" id="ARBA00022574"/>
    </source>
</evidence>
<evidence type="ECO:0000256" key="5">
    <source>
        <dbReference type="ARBA" id="ARBA00023274"/>
    </source>
</evidence>
<dbReference type="EMBL" id="KN846953">
    <property type="protein sequence ID" value="KIV79515.1"/>
    <property type="molecule type" value="Genomic_DNA"/>
</dbReference>
<evidence type="ECO:0000256" key="4">
    <source>
        <dbReference type="ARBA" id="ARBA00022980"/>
    </source>
</evidence>
<dbReference type="SMART" id="SM00320">
    <property type="entry name" value="WD40"/>
    <property type="match status" value="7"/>
</dbReference>
<keyword evidence="5" id="KW-0687">Ribonucleoprotein</keyword>
<dbReference type="PANTHER" id="PTHR44090:SF1">
    <property type="entry name" value="SUPERKILLER COMPLEX PROTEIN 8"/>
    <property type="match status" value="1"/>
</dbReference>
<dbReference type="AlphaFoldDB" id="A0A0D1VTR4"/>
<dbReference type="HAMAP" id="MF_00340">
    <property type="entry name" value="Ribosomal_bL32"/>
    <property type="match status" value="1"/>
</dbReference>
<reference evidence="7 8" key="1">
    <citation type="submission" date="2015-01" db="EMBL/GenBank/DDBJ databases">
        <title>The Genome Sequence of Exophiala sideris CBS121828.</title>
        <authorList>
            <consortium name="The Broad Institute Genomics Platform"/>
            <person name="Cuomo C."/>
            <person name="de Hoog S."/>
            <person name="Gorbushina A."/>
            <person name="Stielow B."/>
            <person name="Teixiera M."/>
            <person name="Abouelleil A."/>
            <person name="Chapman S.B."/>
            <person name="Priest M."/>
            <person name="Young S.K."/>
            <person name="Wortman J."/>
            <person name="Nusbaum C."/>
            <person name="Birren B."/>
        </authorList>
    </citation>
    <scope>NUCLEOTIDE SEQUENCE [LARGE SCALE GENOMIC DNA]</scope>
    <source>
        <strain evidence="7 8">CBS 121828</strain>
    </source>
</reference>
<dbReference type="InterPro" id="IPR011332">
    <property type="entry name" value="Ribosomal_zn-bd"/>
</dbReference>
<feature type="repeat" description="WD" evidence="6">
    <location>
        <begin position="650"/>
        <end position="691"/>
    </location>
</feature>
<evidence type="ECO:0000313" key="8">
    <source>
        <dbReference type="Proteomes" id="UP000053599"/>
    </source>
</evidence>
<dbReference type="HOGENOM" id="CLU_359813_0_0_1"/>
<dbReference type="Gene3D" id="2.130.10.10">
    <property type="entry name" value="YVTN repeat-like/Quinoprotein amine dehydrogenase"/>
    <property type="match status" value="1"/>
</dbReference>
<protein>
    <submittedName>
        <fullName evidence="7">Ribosomal protein L32</fullName>
    </submittedName>
</protein>
<sequence>MSTLPDQEDGSMGSDILDIVSDGDTIMRVSFGEDHRLLRVSSQALKTTSSYFAALLSSRWRSSSQKAFTVSEPLVVQEHYDTAYFLLMIISHQLNFRRGNTIAAIKLEHLRGLATLVDKYMFTGPIPASIKDSLAQYFSTSPQADYTDIAASPEILFISYFLNLPDLFAKASHQMMWFFSKANMHKHASSALVPLLPIDIFEEFEKEGKRLRSYLLGELPPVFYPDPHGGDSADDEVDKWWCQKCAAFPHKERWLMEVVRQNGLWKWEEANGVTFSLREIFSSYITDMQQLDYCGHRDSDSSASACGKFKSGENLTLSSTIELLIGAEIQLDKLAKHKLEKYRGLKDSFVLHSLRFPSLNISHLSTMALPTTTATSVLSSLFLRRTATTLSSLSSRTLVSASIAIPAISISIPGLVSDIWEGILRAVPKKKTSHSKKRHRQLAGKALKDVKAINECPGCGRAKKMHTLCPYCVAAHASDVFALAVTSTQILSGSGEPSIKVHSTTEEDFPIAQVWQEAHKLGCHHIVTDGSGTKAVSVGFDGKVKAWKHEEGKWSEDGEIIDNDAPKKAGQVWAVSMSDDGQYLAGTTHDGRVKVWDLNNGKQKIREFETKGSFGMCVDMSSDGRFLASGHESGNIYVFSTATSRLLHSLPGLSKPVRSVKFSPASTLLAAGGDARIISLYDPSSGEQVANLSGHAAWITSLDWSNTGQYLLSGSLDGKVKVWDIERRTCVATHSESDKGLWCVKWLPKGSSQTHKAERFATSGSSKAIAIYREATGG</sequence>
<dbReference type="PROSITE" id="PS00678">
    <property type="entry name" value="WD_REPEATS_1"/>
    <property type="match status" value="2"/>
</dbReference>
<dbReference type="GO" id="GO:0015934">
    <property type="term" value="C:large ribosomal subunit"/>
    <property type="evidence" value="ECO:0007669"/>
    <property type="project" value="InterPro"/>
</dbReference>
<dbReference type="PROSITE" id="PS50294">
    <property type="entry name" value="WD_REPEATS_REGION"/>
    <property type="match status" value="2"/>
</dbReference>
<dbReference type="SUPFAM" id="SSF50978">
    <property type="entry name" value="WD40 repeat-like"/>
    <property type="match status" value="1"/>
</dbReference>
<dbReference type="Pfam" id="PF01783">
    <property type="entry name" value="Ribosomal_L32p"/>
    <property type="match status" value="1"/>
</dbReference>
<evidence type="ECO:0000313" key="7">
    <source>
        <dbReference type="EMBL" id="KIV79515.1"/>
    </source>
</evidence>
<organism evidence="7 8">
    <name type="scientific">Exophiala sideris</name>
    <dbReference type="NCBI Taxonomy" id="1016849"/>
    <lineage>
        <taxon>Eukaryota</taxon>
        <taxon>Fungi</taxon>
        <taxon>Dikarya</taxon>
        <taxon>Ascomycota</taxon>
        <taxon>Pezizomycotina</taxon>
        <taxon>Eurotiomycetes</taxon>
        <taxon>Chaetothyriomycetidae</taxon>
        <taxon>Chaetothyriales</taxon>
        <taxon>Herpotrichiellaceae</taxon>
        <taxon>Exophiala</taxon>
    </lineage>
</organism>
<dbReference type="PROSITE" id="PS50082">
    <property type="entry name" value="WD_REPEATS_2"/>
    <property type="match status" value="3"/>
</dbReference>
<proteinExistence type="inferred from homology"/>
<keyword evidence="2 6" id="KW-0853">WD repeat</keyword>
<accession>A0A0D1VTR4</accession>
<dbReference type="GO" id="GO:0005634">
    <property type="term" value="C:nucleus"/>
    <property type="evidence" value="ECO:0007669"/>
    <property type="project" value="TreeGrafter"/>
</dbReference>
<keyword evidence="4 7" id="KW-0689">Ribosomal protein</keyword>
<dbReference type="InterPro" id="IPR015943">
    <property type="entry name" value="WD40/YVTN_repeat-like_dom_sf"/>
</dbReference>
<evidence type="ECO:0000256" key="6">
    <source>
        <dbReference type="PROSITE-ProRule" id="PRU00221"/>
    </source>
</evidence>
<evidence type="ECO:0000256" key="1">
    <source>
        <dbReference type="ARBA" id="ARBA00008560"/>
    </source>
</evidence>
<dbReference type="InterPro" id="IPR051510">
    <property type="entry name" value="SKI8"/>
</dbReference>
<dbReference type="Proteomes" id="UP000053599">
    <property type="component" value="Unassembled WGS sequence"/>
</dbReference>
<feature type="repeat" description="WD" evidence="6">
    <location>
        <begin position="565"/>
        <end position="606"/>
    </location>
</feature>